<keyword evidence="2" id="KW-1185">Reference proteome</keyword>
<organism evidence="1 2">
    <name type="scientific">Avena sativa</name>
    <name type="common">Oat</name>
    <dbReference type="NCBI Taxonomy" id="4498"/>
    <lineage>
        <taxon>Eukaryota</taxon>
        <taxon>Viridiplantae</taxon>
        <taxon>Streptophyta</taxon>
        <taxon>Embryophyta</taxon>
        <taxon>Tracheophyta</taxon>
        <taxon>Spermatophyta</taxon>
        <taxon>Magnoliopsida</taxon>
        <taxon>Liliopsida</taxon>
        <taxon>Poales</taxon>
        <taxon>Poaceae</taxon>
        <taxon>BOP clade</taxon>
        <taxon>Pooideae</taxon>
        <taxon>Poodae</taxon>
        <taxon>Poeae</taxon>
        <taxon>Poeae Chloroplast Group 1 (Aveneae type)</taxon>
        <taxon>Aveninae</taxon>
        <taxon>Avena</taxon>
    </lineage>
</organism>
<dbReference type="EnsemblPlants" id="AVESA.00010b.r2.6AG1029940.1">
    <property type="protein sequence ID" value="AVESA.00010b.r2.6AG1029940.1.CDS"/>
    <property type="gene ID" value="AVESA.00010b.r2.6AG1029940"/>
</dbReference>
<protein>
    <submittedName>
        <fullName evidence="1">Uncharacterized protein</fullName>
    </submittedName>
</protein>
<evidence type="ECO:0000313" key="2">
    <source>
        <dbReference type="Proteomes" id="UP001732700"/>
    </source>
</evidence>
<evidence type="ECO:0000313" key="1">
    <source>
        <dbReference type="EnsemblPlants" id="AVESA.00010b.r2.6AG1029940.1.CDS"/>
    </source>
</evidence>
<reference evidence="1" key="1">
    <citation type="submission" date="2021-05" db="EMBL/GenBank/DDBJ databases">
        <authorList>
            <person name="Scholz U."/>
            <person name="Mascher M."/>
            <person name="Fiebig A."/>
        </authorList>
    </citation>
    <scope>NUCLEOTIDE SEQUENCE [LARGE SCALE GENOMIC DNA]</scope>
</reference>
<proteinExistence type="predicted"/>
<accession>A0ACD5YS92</accession>
<dbReference type="Proteomes" id="UP001732700">
    <property type="component" value="Chromosome 6A"/>
</dbReference>
<name>A0ACD5YS92_AVESA</name>
<reference evidence="1" key="2">
    <citation type="submission" date="2025-09" db="UniProtKB">
        <authorList>
            <consortium name="EnsemblPlants"/>
        </authorList>
    </citation>
    <scope>IDENTIFICATION</scope>
</reference>
<sequence length="545" mass="58373">MILSLKEKRQAVYLHSHFLSHIISSASSLSLSLLSTFSHTPKQSYLAHEFVRVAKKKHELALSCLVVVAACRYSFHIYMRTTTEGEGEVVMCDYFLQRAGSDQQAGGDLTDIVRAGGAMPVGGAAGLPSTATEWLQLPAGPILFPPPHSSSDGSGPDAFGDPFAGLHDPFISDYPSSSGSAAADFYEAVKNAMDVGVAAKQVSFVDAAGCGTVGAGGGMLGMRDHPLFQREMPMPGVSPRRTGPYTAMGGGTPKLSVPTAAHGQQAAGPPCAFDAAAGMQMSSSPRPSGIKRRKNQARKVVCIPATAAAVPGKTTGEVVPSDLWAWRKYGQKPIKGSPYPRGYYRCSSSKGCPARKQVERCRTEPNMLVITYNSEHNHPWPTQRNVLAGSTRSHYAKNSTNTASASLKNSNSSSRNQQKPIVKAERKDQSAAAAAAATNTGNSTPPMSVKEEAEMDRSIGGDTSVTADHHCDHLLQQMFSQSYEPMMPEAAGSYHHNDDFFADLTELDSDPVSLIFSTEYMETIPDKSDKEKAADKDLDPLFMMD</sequence>